<keyword evidence="2" id="KW-1185">Reference proteome</keyword>
<dbReference type="RefSeq" id="WP_336557729.1">
    <property type="nucleotide sequence ID" value="NZ_JAYLLN010000027.1"/>
</dbReference>
<accession>A0ABU8I7K6</accession>
<dbReference type="InterPro" id="IPR015915">
    <property type="entry name" value="Kelch-typ_b-propeller"/>
</dbReference>
<dbReference type="PANTHER" id="PTHR45632">
    <property type="entry name" value="LD33804P"/>
    <property type="match status" value="1"/>
</dbReference>
<gene>
    <name evidence="1" type="ORF">VJ786_11315</name>
</gene>
<dbReference type="Pfam" id="PF24996">
    <property type="entry name" value="NANM"/>
    <property type="match status" value="1"/>
</dbReference>
<protein>
    <submittedName>
        <fullName evidence="1">Galactose oxidase</fullName>
    </submittedName>
</protein>
<comment type="caution">
    <text evidence="1">The sequence shown here is derived from an EMBL/GenBank/DDBJ whole genome shotgun (WGS) entry which is preliminary data.</text>
</comment>
<dbReference type="Gene3D" id="2.120.10.80">
    <property type="entry name" value="Kelch-type beta propeller"/>
    <property type="match status" value="2"/>
</dbReference>
<sequence length="355" mass="39453">MLFNALKILILMLIPTAVLGQETKLKWEWVYLKPIPDAIGYAGVYVGVVNDFLIVAGGANFPDGKAPWEGGEKVWTDKLFVLKEKAGNWSESTKLPRVMGYGATVSYNNKMYIAGGSDENQHLDSVYEIFWDKTKNSIAYQSIAKLPSPIANCASVRINNFWYILGGLKSPNSKEAENNCWRLDLQNPHNGWEICTKLPAEGRMLAVAANFNGKLLIMSGVSLINGVRNYLKDVYELNDDGEWIQKTNLPTSFAAAAGPAFYDAFSKNLFVIGGDDGRLAKTTPNHDHPGFSNRIFIYDGKEWNNKSIVKMETLDKVWVPVTTGTTYWRGSLIIPTGEIRPGIRSPKVLVGHITK</sequence>
<name>A0ABU8I7K6_9SPHI</name>
<dbReference type="EMBL" id="JAYLLN010000027">
    <property type="protein sequence ID" value="MEI5985488.1"/>
    <property type="molecule type" value="Genomic_DNA"/>
</dbReference>
<dbReference type="Proteomes" id="UP001363035">
    <property type="component" value="Unassembled WGS sequence"/>
</dbReference>
<proteinExistence type="predicted"/>
<organism evidence="1 2">
    <name type="scientific">Sphingobacterium tenebrionis</name>
    <dbReference type="NCBI Taxonomy" id="3111775"/>
    <lineage>
        <taxon>Bacteria</taxon>
        <taxon>Pseudomonadati</taxon>
        <taxon>Bacteroidota</taxon>
        <taxon>Sphingobacteriia</taxon>
        <taxon>Sphingobacteriales</taxon>
        <taxon>Sphingobacteriaceae</taxon>
        <taxon>Sphingobacterium</taxon>
    </lineage>
</organism>
<dbReference type="InterPro" id="IPR056734">
    <property type="entry name" value="NANM"/>
</dbReference>
<reference evidence="1 2" key="1">
    <citation type="submission" date="2024-01" db="EMBL/GenBank/DDBJ databases">
        <title>Sphingobacterium tenebrionis sp. nov., a novel endophyte isolated from tenebrio molitor intestines.</title>
        <authorList>
            <person name="Zhang C."/>
        </authorList>
    </citation>
    <scope>NUCLEOTIDE SEQUENCE [LARGE SCALE GENOMIC DNA]</scope>
    <source>
        <strain evidence="1 2">PU5-4</strain>
    </source>
</reference>
<evidence type="ECO:0000313" key="1">
    <source>
        <dbReference type="EMBL" id="MEI5985488.1"/>
    </source>
</evidence>
<evidence type="ECO:0000313" key="2">
    <source>
        <dbReference type="Proteomes" id="UP001363035"/>
    </source>
</evidence>
<dbReference type="SUPFAM" id="SSF117281">
    <property type="entry name" value="Kelch motif"/>
    <property type="match status" value="1"/>
</dbReference>